<dbReference type="InParanoid" id="K4CS71"/>
<name>K4CS71_SOLLC</name>
<proteinExistence type="predicted"/>
<dbReference type="EnsemblPlants" id="Solyc09g018040.1.1">
    <property type="protein sequence ID" value="Solyc09g018040.1.1"/>
    <property type="gene ID" value="Solyc09g018040.1"/>
</dbReference>
<sequence length="119" mass="13117">MHKKICCHVLAVQIGLFQLLTKSWRRKANFPFARAENSTIVPLLATVCSTGSVASRDGEGSGSVKRYAVSIRIIWLKLGRMLGSSTQHDCMINAKSGEISSGRLGLSWYVFGIFQFSHV</sequence>
<accession>K4CS71</accession>
<dbReference type="HOGENOM" id="CLU_2065617_0_0_1"/>
<keyword evidence="2" id="KW-1185">Reference proteome</keyword>
<dbReference type="PaxDb" id="4081-Solyc09g018040.1.1"/>
<reference evidence="1" key="2">
    <citation type="submission" date="2013-04" db="UniProtKB">
        <authorList>
            <consortium name="EnsemblPlants"/>
        </authorList>
    </citation>
    <scope>IDENTIFICATION</scope>
    <source>
        <strain evidence="1">cv. Heinz 1706</strain>
    </source>
</reference>
<organism evidence="1">
    <name type="scientific">Solanum lycopersicum</name>
    <name type="common">Tomato</name>
    <name type="synonym">Lycopersicon esculentum</name>
    <dbReference type="NCBI Taxonomy" id="4081"/>
    <lineage>
        <taxon>Eukaryota</taxon>
        <taxon>Viridiplantae</taxon>
        <taxon>Streptophyta</taxon>
        <taxon>Embryophyta</taxon>
        <taxon>Tracheophyta</taxon>
        <taxon>Spermatophyta</taxon>
        <taxon>Magnoliopsida</taxon>
        <taxon>eudicotyledons</taxon>
        <taxon>Gunneridae</taxon>
        <taxon>Pentapetalae</taxon>
        <taxon>asterids</taxon>
        <taxon>lamiids</taxon>
        <taxon>Solanales</taxon>
        <taxon>Solanaceae</taxon>
        <taxon>Solanoideae</taxon>
        <taxon>Solaneae</taxon>
        <taxon>Solanum</taxon>
        <taxon>Solanum subgen. Lycopersicon</taxon>
    </lineage>
</organism>
<reference evidence="1" key="1">
    <citation type="journal article" date="2012" name="Nature">
        <title>The tomato genome sequence provides insights into fleshy fruit evolution.</title>
        <authorList>
            <consortium name="Tomato Genome Consortium"/>
        </authorList>
    </citation>
    <scope>NUCLEOTIDE SEQUENCE [LARGE SCALE GENOMIC DNA]</scope>
    <source>
        <strain evidence="1">cv. Heinz 1706</strain>
    </source>
</reference>
<protein>
    <submittedName>
        <fullName evidence="1">Uncharacterized protein</fullName>
    </submittedName>
</protein>
<dbReference type="Proteomes" id="UP000004994">
    <property type="component" value="Chromosome 9"/>
</dbReference>
<evidence type="ECO:0000313" key="2">
    <source>
        <dbReference type="Proteomes" id="UP000004994"/>
    </source>
</evidence>
<evidence type="ECO:0000313" key="1">
    <source>
        <dbReference type="EnsemblPlants" id="Solyc09g018040.1.1"/>
    </source>
</evidence>
<dbReference type="Gramene" id="Solyc09g018040.1.1">
    <property type="protein sequence ID" value="Solyc09g018040.1.1"/>
    <property type="gene ID" value="Solyc09g018040.1"/>
</dbReference>
<dbReference type="AlphaFoldDB" id="K4CS71"/>